<evidence type="ECO:0000256" key="1">
    <source>
        <dbReference type="ARBA" id="ARBA00022801"/>
    </source>
</evidence>
<proteinExistence type="predicted"/>
<dbReference type="OrthoDB" id="9811121at2"/>
<feature type="domain" description="CN hydrolase" evidence="2">
    <location>
        <begin position="11"/>
        <end position="258"/>
    </location>
</feature>
<evidence type="ECO:0000259" key="2">
    <source>
        <dbReference type="PROSITE" id="PS50263"/>
    </source>
</evidence>
<dbReference type="Pfam" id="PF00795">
    <property type="entry name" value="CN_hydrolase"/>
    <property type="match status" value="1"/>
</dbReference>
<reference evidence="3 4" key="1">
    <citation type="journal article" date="2013" name="Int. J. Syst. Evol. Microbiol.">
        <title>Azospirillum humicireducens sp. nov., a nitrogen-fixing bacterium isolated from a microbial fuel cell.</title>
        <authorList>
            <person name="Zhou S."/>
            <person name="Han L."/>
            <person name="Wang Y."/>
            <person name="Yang G."/>
            <person name="Zhuang L."/>
            <person name="Hu P."/>
        </authorList>
    </citation>
    <scope>NUCLEOTIDE SEQUENCE [LARGE SCALE GENOMIC DNA]</scope>
    <source>
        <strain evidence="3 4">SgZ-5</strain>
    </source>
</reference>
<dbReference type="Proteomes" id="UP000077405">
    <property type="component" value="Chromosome"/>
</dbReference>
<dbReference type="STRING" id="1226968.A6A40_11325"/>
<evidence type="ECO:0000313" key="3">
    <source>
        <dbReference type="EMBL" id="ANC92445.1"/>
    </source>
</evidence>
<accession>A0A160JHB4</accession>
<dbReference type="InterPro" id="IPR045254">
    <property type="entry name" value="Nit1/2_C-N_Hydrolase"/>
</dbReference>
<dbReference type="PANTHER" id="PTHR23088:SF27">
    <property type="entry name" value="DEAMINATED GLUTATHIONE AMIDASE"/>
    <property type="match status" value="1"/>
</dbReference>
<dbReference type="EMBL" id="CP015285">
    <property type="protein sequence ID" value="ANC92445.1"/>
    <property type="molecule type" value="Genomic_DNA"/>
</dbReference>
<keyword evidence="1 3" id="KW-0378">Hydrolase</keyword>
<keyword evidence="4" id="KW-1185">Reference proteome</keyword>
<dbReference type="RefSeq" id="WP_063635498.1">
    <property type="nucleotide sequence ID" value="NZ_CP015285.1"/>
</dbReference>
<gene>
    <name evidence="3" type="ORF">A6A40_11325</name>
</gene>
<dbReference type="GO" id="GO:0016811">
    <property type="term" value="F:hydrolase activity, acting on carbon-nitrogen (but not peptide) bonds, in linear amides"/>
    <property type="evidence" value="ECO:0007669"/>
    <property type="project" value="InterPro"/>
</dbReference>
<dbReference type="Gene3D" id="3.60.110.10">
    <property type="entry name" value="Carbon-nitrogen hydrolase"/>
    <property type="match status" value="1"/>
</dbReference>
<name>A0A160JHB4_9PROT</name>
<dbReference type="InterPro" id="IPR036526">
    <property type="entry name" value="C-N_Hydrolase_sf"/>
</dbReference>
<dbReference type="SUPFAM" id="SSF56317">
    <property type="entry name" value="Carbon-nitrogen hydrolase"/>
    <property type="match status" value="1"/>
</dbReference>
<sequence length="284" mass="30559">MSEAIVGSGMLKAACVQVNAGTELEPNLRAAGDLVRRARDAGAAFIALPENVGWIVQGRDKTMQRVRTEAEHPGIPFFADLARETGAWILGGTLQVLLDDGRAANRSYLFDAGGRIVASYDKIHMFDVTLKNGESYRESASFRPGERAVVASSPWGGIGMTVCYDVRFAYLYRALAQAGASILTVPAAFTVPTGRAHWHTLLRARAIETGCFVIAPAQTGSHDQGRQTYGHSLLIAPWGEVLADAGTEVGVITADLDLDRVAEARSMVPSLTHDRAFEVERVGF</sequence>
<organism evidence="3 4">
    <name type="scientific">Azospirillum humicireducens</name>
    <dbReference type="NCBI Taxonomy" id="1226968"/>
    <lineage>
        <taxon>Bacteria</taxon>
        <taxon>Pseudomonadati</taxon>
        <taxon>Pseudomonadota</taxon>
        <taxon>Alphaproteobacteria</taxon>
        <taxon>Rhodospirillales</taxon>
        <taxon>Azospirillaceae</taxon>
        <taxon>Azospirillum</taxon>
    </lineage>
</organism>
<dbReference type="AlphaFoldDB" id="A0A160JHB4"/>
<dbReference type="CDD" id="cd07572">
    <property type="entry name" value="nit"/>
    <property type="match status" value="1"/>
</dbReference>
<dbReference type="PANTHER" id="PTHR23088">
    <property type="entry name" value="NITRILASE-RELATED"/>
    <property type="match status" value="1"/>
</dbReference>
<dbReference type="InterPro" id="IPR003010">
    <property type="entry name" value="C-N_Hydrolase"/>
</dbReference>
<evidence type="ECO:0000313" key="4">
    <source>
        <dbReference type="Proteomes" id="UP000077405"/>
    </source>
</evidence>
<protein>
    <submittedName>
        <fullName evidence="3">Carbon-nitrogen hydrolase family protein</fullName>
    </submittedName>
</protein>
<dbReference type="PROSITE" id="PS50263">
    <property type="entry name" value="CN_HYDROLASE"/>
    <property type="match status" value="1"/>
</dbReference>
<dbReference type="KEGG" id="ahu:A6A40_11325"/>